<reference evidence="3" key="1">
    <citation type="journal article" date="2014" name="Int. J. Syst. Evol. Microbiol.">
        <title>Complete genome sequence of Corynebacterium casei LMG S-19264T (=DSM 44701T), isolated from a smear-ripened cheese.</title>
        <authorList>
            <consortium name="US DOE Joint Genome Institute (JGI-PGF)"/>
            <person name="Walter F."/>
            <person name="Albersmeier A."/>
            <person name="Kalinowski J."/>
            <person name="Ruckert C."/>
        </authorList>
    </citation>
    <scope>NUCLEOTIDE SEQUENCE</scope>
    <source>
        <strain evidence="3">VKM Ac-1958</strain>
    </source>
</reference>
<sequence length="328" mass="36133">MRISVFPKGDLTALAVDRTMTVFDWIEKARVLPAEGLELYSGMFWQTDDDHIDQVGEHLAAAGFEMPMLCVSPDFTNPDPEVRKAEFDREIEMMRITARLGGRGASTRVLSGQKHPEVSREQGVEWVVDAITRLLPIARELGVTLGLENHYKDGFWRYPEFAQKSDVFLEILNAIDDRASFGVQFDPSNAIVAGDDSADFLEQVIDRVVTMQASDRSLAPGASLDDLRQSDGTLGYSPALQHGVIGQGLNDYDRIFRTLADAGYDGWISIEDGVNGMGEMAESVEFLREARDTYFGGSTAVRVRTHEAALAAAGLPSIARGEIEEVAR</sequence>
<keyword evidence="1" id="KW-0119">Carbohydrate metabolism</keyword>
<dbReference type="InterPro" id="IPR013022">
    <property type="entry name" value="Xyl_isomerase-like_TIM-brl"/>
</dbReference>
<feature type="domain" description="Xylose isomerase-like TIM barrel" evidence="2">
    <location>
        <begin position="27"/>
        <end position="289"/>
    </location>
</feature>
<dbReference type="AlphaFoldDB" id="A0A9W6HS33"/>
<evidence type="ECO:0000313" key="4">
    <source>
        <dbReference type="Proteomes" id="UP001142325"/>
    </source>
</evidence>
<evidence type="ECO:0000256" key="1">
    <source>
        <dbReference type="ARBA" id="ARBA00023277"/>
    </source>
</evidence>
<dbReference type="Pfam" id="PF01261">
    <property type="entry name" value="AP_endonuc_2"/>
    <property type="match status" value="1"/>
</dbReference>
<dbReference type="InterPro" id="IPR050312">
    <property type="entry name" value="IolE/XylAMocC-like"/>
</dbReference>
<protein>
    <submittedName>
        <fullName evidence="3">Myo-inositol catabolism protein IolH</fullName>
    </submittedName>
</protein>
<keyword evidence="4" id="KW-1185">Reference proteome</keyword>
<dbReference type="EMBL" id="BSET01000001">
    <property type="protein sequence ID" value="GLK01858.1"/>
    <property type="molecule type" value="Genomic_DNA"/>
</dbReference>
<evidence type="ECO:0000259" key="2">
    <source>
        <dbReference type="Pfam" id="PF01261"/>
    </source>
</evidence>
<reference evidence="3" key="2">
    <citation type="submission" date="2023-01" db="EMBL/GenBank/DDBJ databases">
        <authorList>
            <person name="Sun Q."/>
            <person name="Evtushenko L."/>
        </authorList>
    </citation>
    <scope>NUCLEOTIDE SEQUENCE</scope>
    <source>
        <strain evidence="3">VKM Ac-1958</strain>
    </source>
</reference>
<dbReference type="SUPFAM" id="SSF51658">
    <property type="entry name" value="Xylose isomerase-like"/>
    <property type="match status" value="1"/>
</dbReference>
<name>A0A9W6HS33_9MICO</name>
<dbReference type="InterPro" id="IPR036237">
    <property type="entry name" value="Xyl_isomerase-like_sf"/>
</dbReference>
<organism evidence="3 4">
    <name type="scientific">Microbacterium keratanolyticum</name>
    <dbReference type="NCBI Taxonomy" id="67574"/>
    <lineage>
        <taxon>Bacteria</taxon>
        <taxon>Bacillati</taxon>
        <taxon>Actinomycetota</taxon>
        <taxon>Actinomycetes</taxon>
        <taxon>Micrococcales</taxon>
        <taxon>Microbacteriaceae</taxon>
        <taxon>Microbacterium</taxon>
    </lineage>
</organism>
<comment type="caution">
    <text evidence="3">The sequence shown here is derived from an EMBL/GenBank/DDBJ whole genome shotgun (WGS) entry which is preliminary data.</text>
</comment>
<dbReference type="RefSeq" id="WP_204939465.1">
    <property type="nucleotide sequence ID" value="NZ_BAAAUM010000001.1"/>
</dbReference>
<evidence type="ECO:0000313" key="3">
    <source>
        <dbReference type="EMBL" id="GLK01858.1"/>
    </source>
</evidence>
<dbReference type="Gene3D" id="3.20.20.150">
    <property type="entry name" value="Divalent-metal-dependent TIM barrel enzymes"/>
    <property type="match status" value="1"/>
</dbReference>
<dbReference type="PANTHER" id="PTHR12110">
    <property type="entry name" value="HYDROXYPYRUVATE ISOMERASE"/>
    <property type="match status" value="1"/>
</dbReference>
<gene>
    <name evidence="3" type="ORF">GCM10017596_15730</name>
</gene>
<proteinExistence type="predicted"/>
<accession>A0A9W6HS33</accession>
<dbReference type="Proteomes" id="UP001142325">
    <property type="component" value="Unassembled WGS sequence"/>
</dbReference>
<dbReference type="PANTHER" id="PTHR12110:SF41">
    <property type="entry name" value="INOSOSE DEHYDRATASE"/>
    <property type="match status" value="1"/>
</dbReference>